<dbReference type="InterPro" id="IPR036188">
    <property type="entry name" value="FAD/NAD-bd_sf"/>
</dbReference>
<proteinExistence type="predicted"/>
<dbReference type="Pfam" id="PF13450">
    <property type="entry name" value="NAD_binding_8"/>
    <property type="match status" value="1"/>
</dbReference>
<feature type="domain" description="2,6-dihydroxypyridine 3-monooxygenase substrate binding" evidence="1">
    <location>
        <begin position="169"/>
        <end position="289"/>
    </location>
</feature>
<evidence type="ECO:0000313" key="4">
    <source>
        <dbReference type="Proteomes" id="UP000251035"/>
    </source>
</evidence>
<sequence>MLMKKGVVVGGSISGCAIAILLSRLGFKLTVLERSSGIMKGQGAGIMLPVALVEKCIELDLFDADIPRLPIVGRTFYREASREEFPVKIWDQSLQGFALNWIDVYRNLRKRLKESWIHPRMNVIDIHREDSGYLLKTASQASYTADFVIAADGGESIVRKQWASGTENYAGYIAWRGTLADSSNDMINRIQCYTWADGHLLLYPIPAVDYEKTGKLLINWLIYERTDRDQLPLRLTDSQYVVHSRSVPATLLHETQRQYLHSLAKAHFPKAIADIVVGTAHPFIQVIHDFQMDPYPDDGLLFVGDAAATLRPHSASGVTKALGNAIELHRLLLVNPEMPLSALFKQWKGSQQKNNAEEVDKAKKMGDALVMNPPDWQTMDQGRMDAWWTKLMLGHTWFATQPLNHARETPIKNTPLRAKL</sequence>
<keyword evidence="4" id="KW-1185">Reference proteome</keyword>
<organism evidence="3 5">
    <name type="scientific">Legionella taurinensis</name>
    <dbReference type="NCBI Taxonomy" id="70611"/>
    <lineage>
        <taxon>Bacteria</taxon>
        <taxon>Pseudomonadati</taxon>
        <taxon>Pseudomonadota</taxon>
        <taxon>Gammaproteobacteria</taxon>
        <taxon>Legionellales</taxon>
        <taxon>Legionellaceae</taxon>
        <taxon>Legionella</taxon>
    </lineage>
</organism>
<dbReference type="PROSITE" id="PS51257">
    <property type="entry name" value="PROKAR_LIPOPROTEIN"/>
    <property type="match status" value="1"/>
</dbReference>
<protein>
    <recommendedName>
        <fullName evidence="1">2,6-dihydroxypyridine 3-monooxygenase substrate binding domain-containing protein</fullName>
    </recommendedName>
</protein>
<reference evidence="3 5" key="2">
    <citation type="submission" date="2018-04" db="EMBL/GenBank/DDBJ databases">
        <title>Whole genome sequence comparison of clinical and drinking water Legionella pneumophila isolates.</title>
        <authorList>
            <person name="Garner E."/>
        </authorList>
    </citation>
    <scope>NUCLEOTIDE SEQUENCE [LARGE SCALE GENOMIC DNA]</scope>
    <source>
        <strain evidence="3 5">WH02</strain>
    </source>
</reference>
<dbReference type="Gene3D" id="3.50.50.60">
    <property type="entry name" value="FAD/NAD(P)-binding domain"/>
    <property type="match status" value="2"/>
</dbReference>
<dbReference type="AlphaFoldDB" id="A0AB38N4D5"/>
<evidence type="ECO:0000313" key="5">
    <source>
        <dbReference type="Proteomes" id="UP000306421"/>
    </source>
</evidence>
<dbReference type="InterPro" id="IPR053212">
    <property type="entry name" value="DHP_3-monooxygenase"/>
</dbReference>
<dbReference type="Pfam" id="PF22607">
    <property type="entry name" value="FAD_binding-like"/>
    <property type="match status" value="1"/>
</dbReference>
<evidence type="ECO:0000259" key="1">
    <source>
        <dbReference type="Pfam" id="PF22607"/>
    </source>
</evidence>
<evidence type="ECO:0000313" key="3">
    <source>
        <dbReference type="EMBL" id="TID43307.1"/>
    </source>
</evidence>
<dbReference type="EMBL" id="QFGG01000005">
    <property type="protein sequence ID" value="TID43307.1"/>
    <property type="molecule type" value="Genomic_DNA"/>
</dbReference>
<gene>
    <name evidence="2" type="ORF">DB745_05840</name>
    <name evidence="3" type="ORF">DIZ81_07440</name>
</gene>
<accession>A0AB38N4D5</accession>
<name>A0AB38N4D5_9GAMM</name>
<dbReference type="SUPFAM" id="SSF54373">
    <property type="entry name" value="FAD-linked reductases, C-terminal domain"/>
    <property type="match status" value="1"/>
</dbReference>
<dbReference type="PANTHER" id="PTHR47469">
    <property type="entry name" value="MONOOXYGENASE-LIKE"/>
    <property type="match status" value="1"/>
</dbReference>
<reference evidence="2 4" key="1">
    <citation type="submission" date="2018-04" db="EMBL/GenBank/DDBJ databases">
        <title>Whole genome sequence comparison of clinical and drinking water Legionella pneumophila isolates associated with the Flint Water Crisis.</title>
        <authorList>
            <person name="Garner E."/>
            <person name="Brown C."/>
            <person name="Schwake O."/>
            <person name="Coil D."/>
            <person name="Jospin G."/>
            <person name="Eisen J."/>
            <person name="Edwards M."/>
            <person name="Pruden A."/>
        </authorList>
    </citation>
    <scope>NUCLEOTIDE SEQUENCE [LARGE SCALE GENOMIC DNA]</scope>
    <source>
        <strain evidence="2 4">Genessee03</strain>
    </source>
</reference>
<dbReference type="Proteomes" id="UP000306421">
    <property type="component" value="Unassembled WGS sequence"/>
</dbReference>
<dbReference type="SUPFAM" id="SSF51905">
    <property type="entry name" value="FAD/NAD(P)-binding domain"/>
    <property type="match status" value="1"/>
</dbReference>
<evidence type="ECO:0000313" key="2">
    <source>
        <dbReference type="EMBL" id="PUT48482.1"/>
    </source>
</evidence>
<dbReference type="Proteomes" id="UP000251035">
    <property type="component" value="Unassembled WGS sequence"/>
</dbReference>
<dbReference type="InterPro" id="IPR054707">
    <property type="entry name" value="DhpH_subs-bd"/>
</dbReference>
<comment type="caution">
    <text evidence="3">The sequence shown here is derived from an EMBL/GenBank/DDBJ whole genome shotgun (WGS) entry which is preliminary data.</text>
</comment>
<dbReference type="PRINTS" id="PR00420">
    <property type="entry name" value="RNGMNOXGNASE"/>
</dbReference>
<dbReference type="PANTHER" id="PTHR47469:SF2">
    <property type="entry name" value="OS06G0597600 PROTEIN"/>
    <property type="match status" value="1"/>
</dbReference>
<dbReference type="EMBL" id="QCXM01000004">
    <property type="protein sequence ID" value="PUT48482.1"/>
    <property type="molecule type" value="Genomic_DNA"/>
</dbReference>